<evidence type="ECO:0000256" key="6">
    <source>
        <dbReference type="ARBA" id="ARBA00022833"/>
    </source>
</evidence>
<comment type="similarity">
    <text evidence="8">Belongs to the pacC/RIM101 family.</text>
</comment>
<protein>
    <recommendedName>
        <fullName evidence="11">C2H2-type domain-containing protein</fullName>
    </recommendedName>
</protein>
<evidence type="ECO:0000256" key="8">
    <source>
        <dbReference type="ARBA" id="ARBA00038089"/>
    </source>
</evidence>
<dbReference type="GO" id="GO:0005634">
    <property type="term" value="C:nucleus"/>
    <property type="evidence" value="ECO:0007669"/>
    <property type="project" value="UniProtKB-SubCell"/>
</dbReference>
<comment type="caution">
    <text evidence="12">The sequence shown here is derived from an EMBL/GenBank/DDBJ whole genome shotgun (WGS) entry which is preliminary data.</text>
</comment>
<organism evidence="12 14">
    <name type="scientific">Venturia inaequalis</name>
    <name type="common">Apple scab fungus</name>
    <dbReference type="NCBI Taxonomy" id="5025"/>
    <lineage>
        <taxon>Eukaryota</taxon>
        <taxon>Fungi</taxon>
        <taxon>Dikarya</taxon>
        <taxon>Ascomycota</taxon>
        <taxon>Pezizomycotina</taxon>
        <taxon>Dothideomycetes</taxon>
        <taxon>Pleosporomycetidae</taxon>
        <taxon>Venturiales</taxon>
        <taxon>Venturiaceae</taxon>
        <taxon>Venturia</taxon>
    </lineage>
</organism>
<dbReference type="GO" id="GO:0008270">
    <property type="term" value="F:zinc ion binding"/>
    <property type="evidence" value="ECO:0007669"/>
    <property type="project" value="UniProtKB-KW"/>
</dbReference>
<dbReference type="InterPro" id="IPR050806">
    <property type="entry name" value="pacC/RIM101"/>
</dbReference>
<feature type="compositionally biased region" description="Low complexity" evidence="10">
    <location>
        <begin position="376"/>
        <end position="386"/>
    </location>
</feature>
<keyword evidence="5 9" id="KW-0863">Zinc-finger</keyword>
<dbReference type="EMBL" id="WNWS01000012">
    <property type="protein sequence ID" value="KAE9987966.1"/>
    <property type="molecule type" value="Genomic_DNA"/>
</dbReference>
<evidence type="ECO:0000256" key="9">
    <source>
        <dbReference type="PROSITE-ProRule" id="PRU00042"/>
    </source>
</evidence>
<keyword evidence="15" id="KW-1185">Reference proteome</keyword>
<dbReference type="FunFam" id="3.30.160.60:FF:000458">
    <property type="entry name" value="pH-response transcription factor pacC/RIM101"/>
    <property type="match status" value="1"/>
</dbReference>
<feature type="compositionally biased region" description="Basic and acidic residues" evidence="10">
    <location>
        <begin position="597"/>
        <end position="611"/>
    </location>
</feature>
<evidence type="ECO:0000256" key="4">
    <source>
        <dbReference type="ARBA" id="ARBA00022737"/>
    </source>
</evidence>
<keyword evidence="2" id="KW-0678">Repressor</keyword>
<evidence type="ECO:0000256" key="2">
    <source>
        <dbReference type="ARBA" id="ARBA00022491"/>
    </source>
</evidence>
<proteinExistence type="inferred from homology"/>
<dbReference type="Proteomes" id="UP000447873">
    <property type="component" value="Unassembled WGS sequence"/>
</dbReference>
<feature type="region of interest" description="Disordered" evidence="10">
    <location>
        <begin position="125"/>
        <end position="169"/>
    </location>
</feature>
<feature type="compositionally biased region" description="Basic and acidic residues" evidence="10">
    <location>
        <begin position="125"/>
        <end position="136"/>
    </location>
</feature>
<feature type="compositionally biased region" description="Low complexity" evidence="10">
    <location>
        <begin position="15"/>
        <end position="27"/>
    </location>
</feature>
<evidence type="ECO:0000259" key="11">
    <source>
        <dbReference type="PROSITE" id="PS50157"/>
    </source>
</evidence>
<evidence type="ECO:0000256" key="7">
    <source>
        <dbReference type="ARBA" id="ARBA00023242"/>
    </source>
</evidence>
<dbReference type="EMBL" id="WNWR01000083">
    <property type="protein sequence ID" value="KAE9991760.1"/>
    <property type="molecule type" value="Genomic_DNA"/>
</dbReference>
<feature type="compositionally biased region" description="Low complexity" evidence="10">
    <location>
        <begin position="412"/>
        <end position="423"/>
    </location>
</feature>
<keyword evidence="3" id="KW-0479">Metal-binding</keyword>
<dbReference type="GO" id="GO:0045944">
    <property type="term" value="P:positive regulation of transcription by RNA polymerase II"/>
    <property type="evidence" value="ECO:0007669"/>
    <property type="project" value="TreeGrafter"/>
</dbReference>
<evidence type="ECO:0000256" key="3">
    <source>
        <dbReference type="ARBA" id="ARBA00022723"/>
    </source>
</evidence>
<evidence type="ECO:0000256" key="10">
    <source>
        <dbReference type="SAM" id="MobiDB-lite"/>
    </source>
</evidence>
<dbReference type="Proteomes" id="UP000490939">
    <property type="component" value="Unassembled WGS sequence"/>
</dbReference>
<gene>
    <name evidence="13" type="ORF">EG327_011037</name>
    <name evidence="12" type="ORF">EG328_000910</name>
</gene>
<dbReference type="Pfam" id="PF00096">
    <property type="entry name" value="zf-C2H2"/>
    <property type="match status" value="1"/>
</dbReference>
<reference evidence="12 14" key="1">
    <citation type="submission" date="2018-12" db="EMBL/GenBank/DDBJ databases">
        <title>Venturia inaequalis Genome Resource.</title>
        <authorList>
            <person name="Lichtner F.J."/>
        </authorList>
    </citation>
    <scope>NUCLEOTIDE SEQUENCE [LARGE SCALE GENOMIC DNA]</scope>
    <source>
        <strain evidence="12 14">120213</strain>
        <strain evidence="13 15">DMI_063113</strain>
    </source>
</reference>
<feature type="domain" description="C2H2-type" evidence="11">
    <location>
        <begin position="79"/>
        <end position="108"/>
    </location>
</feature>
<dbReference type="InterPro" id="IPR036236">
    <property type="entry name" value="Znf_C2H2_sf"/>
</dbReference>
<dbReference type="AlphaFoldDB" id="A0A8H3VHP7"/>
<dbReference type="PROSITE" id="PS50157">
    <property type="entry name" value="ZINC_FINGER_C2H2_2"/>
    <property type="match status" value="2"/>
</dbReference>
<feature type="compositionally biased region" description="Basic and acidic residues" evidence="10">
    <location>
        <begin position="488"/>
        <end position="501"/>
    </location>
</feature>
<dbReference type="Gene3D" id="3.30.160.60">
    <property type="entry name" value="Classic Zinc Finger"/>
    <property type="match status" value="2"/>
</dbReference>
<keyword evidence="7" id="KW-0539">Nucleus</keyword>
<dbReference type="PROSITE" id="PS00028">
    <property type="entry name" value="ZINC_FINGER_C2H2_1"/>
    <property type="match status" value="1"/>
</dbReference>
<feature type="region of interest" description="Disordered" evidence="10">
    <location>
        <begin position="1"/>
        <end position="33"/>
    </location>
</feature>
<accession>A0A8H3VHP7</accession>
<sequence>MSVNGSNGVSAVTTSQAPQAQSPQSSQVAVNALSQSNSGGDSLICQWQSCGERTTTPEALYDHVCERHVGRKSTNNLNLTCQWGNCRTTTVKRDHITSHIRVHVPLKPHKCDFCGKAFKRPQDLKKHVKTHADDSVLLRSPEPNRGGNGVNGYSGPNGKREYPPSSTETQITPSLAATASGYYPDQQHHMSGQPVYYSNGGANASAYHGPAATAAQGSAYGPVYYAVSQPQSTNAEYELRKRAAFDALNEFFGDAKQRRIDPTTYYDVGHRLMALNSVQLPMLNGYSGAGHDAYSGGGPQVASAPQVLQQQQYQLPIPNLRTKSDLLNIDQFLEQLQSTVYENSSQAAAAGVAQPGAHYVHSGVNYRSSNSPPQMPSSHLSMSSHASSVAPIPSAIETPALTPASSVMSYTSGHSPGSVHSSHAISPIQRPNLGYPTLPGVSAMSEGISGYSTSSAAPSGLATAFDHDLRRRYSGGQLQQRAPGASTDPDRTPSPRRRSESTDTLPAIDKLGVRSPSLTNVDPALRSPGVQSEASDQADKAQESWVENVRLIEALRNFVRERLERGEFSGDEGEQREKAKTEEDKEAQSLYPVLREVQGDNDHRDTPMKME</sequence>
<keyword evidence="6" id="KW-0862">Zinc</keyword>
<feature type="region of interest" description="Disordered" evidence="10">
    <location>
        <begin position="563"/>
        <end position="611"/>
    </location>
</feature>
<evidence type="ECO:0000313" key="14">
    <source>
        <dbReference type="Proteomes" id="UP000447873"/>
    </source>
</evidence>
<dbReference type="SUPFAM" id="SSF57667">
    <property type="entry name" value="beta-beta-alpha zinc fingers"/>
    <property type="match status" value="2"/>
</dbReference>
<feature type="region of interest" description="Disordered" evidence="10">
    <location>
        <begin position="475"/>
        <end position="541"/>
    </location>
</feature>
<keyword evidence="4" id="KW-0677">Repeat</keyword>
<dbReference type="PANTHER" id="PTHR47257:SF1">
    <property type="entry name" value="PH-RESPONSE TRANSCRIPTION FACTOR PACC_RIM101"/>
    <property type="match status" value="1"/>
</dbReference>
<evidence type="ECO:0000313" key="12">
    <source>
        <dbReference type="EMBL" id="KAE9987966.1"/>
    </source>
</evidence>
<evidence type="ECO:0000256" key="5">
    <source>
        <dbReference type="ARBA" id="ARBA00022771"/>
    </source>
</evidence>
<evidence type="ECO:0000256" key="1">
    <source>
        <dbReference type="ARBA" id="ARBA00004123"/>
    </source>
</evidence>
<comment type="subcellular location">
    <subcellularLocation>
        <location evidence="1">Nucleus</location>
    </subcellularLocation>
</comment>
<name>A0A8H3VHP7_VENIN</name>
<dbReference type="PANTHER" id="PTHR47257">
    <property type="entry name" value="PH-RESPONSE TRANSCRIPTION FACTOR PACC/RIM101"/>
    <property type="match status" value="1"/>
</dbReference>
<dbReference type="SMART" id="SM00355">
    <property type="entry name" value="ZnF_C2H2"/>
    <property type="match status" value="3"/>
</dbReference>
<dbReference type="FunFam" id="3.30.160.60:FF:001875">
    <property type="entry name" value="pH-response transcription factor pacC/RIM101"/>
    <property type="match status" value="1"/>
</dbReference>
<dbReference type="InterPro" id="IPR013087">
    <property type="entry name" value="Znf_C2H2_type"/>
</dbReference>
<feature type="region of interest" description="Disordered" evidence="10">
    <location>
        <begin position="363"/>
        <end position="386"/>
    </location>
</feature>
<evidence type="ECO:0000313" key="13">
    <source>
        <dbReference type="EMBL" id="KAE9991760.1"/>
    </source>
</evidence>
<feature type="compositionally biased region" description="Basic and acidic residues" evidence="10">
    <location>
        <begin position="563"/>
        <end position="587"/>
    </location>
</feature>
<feature type="domain" description="C2H2-type" evidence="11">
    <location>
        <begin position="109"/>
        <end position="136"/>
    </location>
</feature>
<feature type="compositionally biased region" description="Polar residues" evidence="10">
    <location>
        <begin position="1"/>
        <end position="14"/>
    </location>
</feature>
<feature type="region of interest" description="Disordered" evidence="10">
    <location>
        <begin position="406"/>
        <end position="426"/>
    </location>
</feature>
<evidence type="ECO:0000313" key="15">
    <source>
        <dbReference type="Proteomes" id="UP000490939"/>
    </source>
</evidence>